<protein>
    <recommendedName>
        <fullName evidence="5">serine C-palmitoyltransferase</fullName>
        <ecNumber evidence="5">2.3.1.50</ecNumber>
    </recommendedName>
</protein>
<dbReference type="EC" id="2.3.1.50" evidence="5"/>
<evidence type="ECO:0000256" key="6">
    <source>
        <dbReference type="ARBA" id="ARBA00022679"/>
    </source>
</evidence>
<feature type="transmembrane region" description="Helical" evidence="11">
    <location>
        <begin position="12"/>
        <end position="35"/>
    </location>
</feature>
<feature type="transmembrane region" description="Helical" evidence="11">
    <location>
        <begin position="47"/>
        <end position="64"/>
    </location>
</feature>
<evidence type="ECO:0000256" key="10">
    <source>
        <dbReference type="ARBA" id="ARBA00023315"/>
    </source>
</evidence>
<proteinExistence type="inferred from homology"/>
<evidence type="ECO:0000256" key="4">
    <source>
        <dbReference type="ARBA" id="ARBA00008392"/>
    </source>
</evidence>
<keyword evidence="9" id="KW-0443">Lipid metabolism</keyword>
<dbReference type="GO" id="GO:0004758">
    <property type="term" value="F:serine C-palmitoyltransferase activity"/>
    <property type="evidence" value="ECO:0007669"/>
    <property type="project" value="TreeGrafter"/>
</dbReference>
<evidence type="ECO:0000313" key="13">
    <source>
        <dbReference type="EMBL" id="RKP27202.1"/>
    </source>
</evidence>
<dbReference type="InterPro" id="IPR015422">
    <property type="entry name" value="PyrdxlP-dep_Trfase_small"/>
</dbReference>
<dbReference type="GO" id="GO:0005783">
    <property type="term" value="C:endoplasmic reticulum"/>
    <property type="evidence" value="ECO:0007669"/>
    <property type="project" value="TreeGrafter"/>
</dbReference>
<gene>
    <name evidence="13" type="ORF">SYNPS1DRAFT_32526</name>
</gene>
<dbReference type="InterPro" id="IPR015421">
    <property type="entry name" value="PyrdxlP-dep_Trfase_major"/>
</dbReference>
<dbReference type="PANTHER" id="PTHR13693">
    <property type="entry name" value="CLASS II AMINOTRANSFERASE/8-AMINO-7-OXONONANOATE SYNTHASE"/>
    <property type="match status" value="1"/>
</dbReference>
<accession>A0A4P9Z549</accession>
<dbReference type="OrthoDB" id="3168162at2759"/>
<dbReference type="Pfam" id="PF00155">
    <property type="entry name" value="Aminotran_1_2"/>
    <property type="match status" value="1"/>
</dbReference>
<dbReference type="PANTHER" id="PTHR13693:SF2">
    <property type="entry name" value="SERINE PALMITOYLTRANSFERASE 1"/>
    <property type="match status" value="1"/>
</dbReference>
<dbReference type="InterPro" id="IPR015424">
    <property type="entry name" value="PyrdxlP-dep_Trfase"/>
</dbReference>
<dbReference type="Proteomes" id="UP000278143">
    <property type="component" value="Unassembled WGS sequence"/>
</dbReference>
<dbReference type="Gene3D" id="3.40.640.10">
    <property type="entry name" value="Type I PLP-dependent aspartate aminotransferase-like (Major domain)"/>
    <property type="match status" value="1"/>
</dbReference>
<evidence type="ECO:0000256" key="9">
    <source>
        <dbReference type="ARBA" id="ARBA00023098"/>
    </source>
</evidence>
<dbReference type="GO" id="GO:0030170">
    <property type="term" value="F:pyridoxal phosphate binding"/>
    <property type="evidence" value="ECO:0007669"/>
    <property type="project" value="InterPro"/>
</dbReference>
<comment type="similarity">
    <text evidence="4">Belongs to the class-II pyridoxal-phosphate-dependent aminotransferase family.</text>
</comment>
<feature type="domain" description="Aminotransferase class I/classII large" evidence="12">
    <location>
        <begin position="146"/>
        <end position="492"/>
    </location>
</feature>
<evidence type="ECO:0000259" key="12">
    <source>
        <dbReference type="Pfam" id="PF00155"/>
    </source>
</evidence>
<evidence type="ECO:0000256" key="1">
    <source>
        <dbReference type="ARBA" id="ARBA00001933"/>
    </source>
</evidence>
<keyword evidence="11" id="KW-0472">Membrane</keyword>
<keyword evidence="6 13" id="KW-0808">Transferase</keyword>
<keyword evidence="11" id="KW-1133">Transmembrane helix</keyword>
<dbReference type="AlphaFoldDB" id="A0A4P9Z549"/>
<comment type="cofactor">
    <cofactor evidence="1">
        <name>pyridoxal 5'-phosphate</name>
        <dbReference type="ChEBI" id="CHEBI:597326"/>
    </cofactor>
</comment>
<dbReference type="SUPFAM" id="SSF53383">
    <property type="entry name" value="PLP-dependent transferases"/>
    <property type="match status" value="1"/>
</dbReference>
<evidence type="ECO:0000256" key="8">
    <source>
        <dbReference type="ARBA" id="ARBA00022919"/>
    </source>
</evidence>
<evidence type="ECO:0000313" key="14">
    <source>
        <dbReference type="Proteomes" id="UP000278143"/>
    </source>
</evidence>
<dbReference type="GO" id="GO:0046512">
    <property type="term" value="P:sphingosine biosynthetic process"/>
    <property type="evidence" value="ECO:0007669"/>
    <property type="project" value="TreeGrafter"/>
</dbReference>
<organism evidence="13 14">
    <name type="scientific">Syncephalis pseudoplumigaleata</name>
    <dbReference type="NCBI Taxonomy" id="1712513"/>
    <lineage>
        <taxon>Eukaryota</taxon>
        <taxon>Fungi</taxon>
        <taxon>Fungi incertae sedis</taxon>
        <taxon>Zoopagomycota</taxon>
        <taxon>Zoopagomycotina</taxon>
        <taxon>Zoopagomycetes</taxon>
        <taxon>Zoopagales</taxon>
        <taxon>Piptocephalidaceae</taxon>
        <taxon>Syncephalis</taxon>
    </lineage>
</organism>
<comment type="pathway">
    <text evidence="3">Sphingolipid metabolism.</text>
</comment>
<keyword evidence="11" id="KW-0812">Transmembrane</keyword>
<evidence type="ECO:0000256" key="7">
    <source>
        <dbReference type="ARBA" id="ARBA00022898"/>
    </source>
</evidence>
<comment type="pathway">
    <text evidence="2">Lipid metabolism; sphingolipid metabolism.</text>
</comment>
<keyword evidence="14" id="KW-1185">Reference proteome</keyword>
<evidence type="ECO:0000256" key="11">
    <source>
        <dbReference type="SAM" id="Phobius"/>
    </source>
</evidence>
<name>A0A4P9Z549_9FUNG</name>
<keyword evidence="8" id="KW-0746">Sphingolipid metabolism</keyword>
<dbReference type="InterPro" id="IPR050087">
    <property type="entry name" value="AON_synthase_class-II"/>
</dbReference>
<evidence type="ECO:0000256" key="5">
    <source>
        <dbReference type="ARBA" id="ARBA00013220"/>
    </source>
</evidence>
<reference evidence="14" key="1">
    <citation type="journal article" date="2018" name="Nat. Microbiol.">
        <title>Leveraging single-cell genomics to expand the fungal tree of life.</title>
        <authorList>
            <person name="Ahrendt S.R."/>
            <person name="Quandt C.A."/>
            <person name="Ciobanu D."/>
            <person name="Clum A."/>
            <person name="Salamov A."/>
            <person name="Andreopoulos B."/>
            <person name="Cheng J.F."/>
            <person name="Woyke T."/>
            <person name="Pelin A."/>
            <person name="Henrissat B."/>
            <person name="Reynolds N.K."/>
            <person name="Benny G.L."/>
            <person name="Smith M.E."/>
            <person name="James T.Y."/>
            <person name="Grigoriev I.V."/>
        </authorList>
    </citation>
    <scope>NUCLEOTIDE SEQUENCE [LARGE SCALE GENOMIC DNA]</scope>
    <source>
        <strain evidence="14">Benny S71-1</strain>
    </source>
</reference>
<dbReference type="InterPro" id="IPR004839">
    <property type="entry name" value="Aminotransferase_I/II_large"/>
</dbReference>
<dbReference type="Gene3D" id="3.90.1150.10">
    <property type="entry name" value="Aspartate Aminotransferase, domain 1"/>
    <property type="match status" value="1"/>
</dbReference>
<evidence type="ECO:0000256" key="2">
    <source>
        <dbReference type="ARBA" id="ARBA00004760"/>
    </source>
</evidence>
<dbReference type="EMBL" id="KZ989251">
    <property type="protein sequence ID" value="RKP27202.1"/>
    <property type="molecule type" value="Genomic_DNA"/>
</dbReference>
<dbReference type="GO" id="GO:0016020">
    <property type="term" value="C:membrane"/>
    <property type="evidence" value="ECO:0007669"/>
    <property type="project" value="GOC"/>
</dbReference>
<evidence type="ECO:0000256" key="3">
    <source>
        <dbReference type="ARBA" id="ARBA00004991"/>
    </source>
</evidence>
<sequence>MTLLAPLLEFIHQVNAILVVLVSWVSMIPGSSIVFRYIRNSYQNDPVRIVLELFLVFFAIRYMVQSSYSINHRTLELSEKEVDELVGEWEPEPLVPLVSAKKRRDLDTTHVIVGANGPCVEVQGKGSQINLALFDFMGLLGDQAIKDESKRILRTYGVGTCGPAGFYGTIDLHQQLEKDLAAFFGAEAAIIYAQGFSTVVSLIPAFSKRGDIIICDDGAAFTIQRGIQLSRSHVKYYKHNDMADLERVLKEVDAEERKKKRPLTRRFIIAEGLSQNYGDIAPLPDLIRLKKQYKYRLILDESLSVGVLGKHGRGLTEHFNVPASDVDMLAGNMANSLCSAGGFCAGSIEIIDHQRLGATAYCFSASLPAIMAKSVILALQRAQSEPERFERLSANIQAFRAAFGDSSYFDIVGDMQSPVMHMRMRQTSSIADRSEQNDILFSIEDKMSEHGFLVRRALYVEAQERALPAPSLRLCVTAGHTTEQLTSAARALREISDTQMQQALDGRA</sequence>
<keyword evidence="7" id="KW-0663">Pyridoxal phosphate</keyword>
<dbReference type="GO" id="GO:0046513">
    <property type="term" value="P:ceramide biosynthetic process"/>
    <property type="evidence" value="ECO:0007669"/>
    <property type="project" value="TreeGrafter"/>
</dbReference>
<keyword evidence="10" id="KW-0012">Acyltransferase</keyword>